<proteinExistence type="inferred from homology"/>
<feature type="region of interest" description="Disordered" evidence="9">
    <location>
        <begin position="1"/>
        <end position="27"/>
    </location>
</feature>
<dbReference type="Gene3D" id="1.10.10.1340">
    <property type="entry name" value="Mediator of RNA polymerase II, submodule Med31 (Soh1)"/>
    <property type="match status" value="1"/>
</dbReference>
<dbReference type="Pfam" id="PF05669">
    <property type="entry name" value="Med31"/>
    <property type="match status" value="1"/>
</dbReference>
<evidence type="ECO:0000256" key="2">
    <source>
        <dbReference type="ARBA" id="ARBA00006378"/>
    </source>
</evidence>
<organism evidence="10 11">
    <name type="scientific">Phlyctema vagabunda</name>
    <dbReference type="NCBI Taxonomy" id="108571"/>
    <lineage>
        <taxon>Eukaryota</taxon>
        <taxon>Fungi</taxon>
        <taxon>Dikarya</taxon>
        <taxon>Ascomycota</taxon>
        <taxon>Pezizomycotina</taxon>
        <taxon>Leotiomycetes</taxon>
        <taxon>Helotiales</taxon>
        <taxon>Dermateaceae</taxon>
        <taxon>Phlyctema</taxon>
    </lineage>
</organism>
<keyword evidence="11" id="KW-1185">Reference proteome</keyword>
<dbReference type="InterPro" id="IPR008831">
    <property type="entry name" value="Mediator_Med31"/>
</dbReference>
<evidence type="ECO:0000256" key="4">
    <source>
        <dbReference type="ARBA" id="ARBA00023015"/>
    </source>
</evidence>
<evidence type="ECO:0000256" key="6">
    <source>
        <dbReference type="ARBA" id="ARBA00023163"/>
    </source>
</evidence>
<evidence type="ECO:0000313" key="10">
    <source>
        <dbReference type="EMBL" id="KAL3426557.1"/>
    </source>
</evidence>
<comment type="function">
    <text evidence="8">Component of the Mediator complex, a coactivator involved in the regulated transcription of nearly all RNA polymerase II-dependent genes. Mediator functions as a bridge to convey information from gene-specific regulatory proteins to the basal RNA polymerase II transcription machinery. Mediator is recruited to promoters by direct interactions with regulatory proteins and serves as a scaffold for the assembly of a functional preinitiation complex with RNA polymerase II and the general transcription factors.</text>
</comment>
<evidence type="ECO:0000256" key="7">
    <source>
        <dbReference type="ARBA" id="ARBA00023242"/>
    </source>
</evidence>
<protein>
    <recommendedName>
        <fullName evidence="3 8">Mediator of RNA polymerase II transcription subunit 31</fullName>
    </recommendedName>
</protein>
<comment type="subcellular location">
    <subcellularLocation>
        <location evidence="1 8">Nucleus</location>
    </subcellularLocation>
</comment>
<gene>
    <name evidence="10" type="ORF">PVAG01_00066</name>
</gene>
<evidence type="ECO:0000256" key="1">
    <source>
        <dbReference type="ARBA" id="ARBA00004123"/>
    </source>
</evidence>
<evidence type="ECO:0000313" key="11">
    <source>
        <dbReference type="Proteomes" id="UP001629113"/>
    </source>
</evidence>
<evidence type="ECO:0000256" key="5">
    <source>
        <dbReference type="ARBA" id="ARBA00023159"/>
    </source>
</evidence>
<dbReference type="PANTHER" id="PTHR13186">
    <property type="entry name" value="MEDIATOR OF RNA POLYMERASE II TRANSCRIPTION SUBUNIT 31"/>
    <property type="match status" value="1"/>
</dbReference>
<dbReference type="Proteomes" id="UP001629113">
    <property type="component" value="Unassembled WGS sequence"/>
</dbReference>
<sequence length="129" mass="14716">MASNSSPPDFNMAEQHEPPAIPSDTEPKYGGFSRFEIELEFVQSLASPYYLNHLAMQKYLESPPFVAYLRYLQYFAAPPYTKFLNYPGPTLKNLELLQQEKFRKEILSLQVVQAMVEEGGKASLQHIAP</sequence>
<dbReference type="EMBL" id="JBFCZG010000001">
    <property type="protein sequence ID" value="KAL3426557.1"/>
    <property type="molecule type" value="Genomic_DNA"/>
</dbReference>
<comment type="similarity">
    <text evidence="2 8">Belongs to the Mediator complex subunit 31 family.</text>
</comment>
<keyword evidence="5 8" id="KW-0010">Activator</keyword>
<name>A0ABR4PT68_9HELO</name>
<keyword evidence="7 8" id="KW-0539">Nucleus</keyword>
<evidence type="ECO:0000256" key="8">
    <source>
        <dbReference type="RuleBase" id="RU364129"/>
    </source>
</evidence>
<accession>A0ABR4PT68</accession>
<keyword evidence="6 8" id="KW-0804">Transcription</keyword>
<evidence type="ECO:0000256" key="3">
    <source>
        <dbReference type="ARBA" id="ARBA00019660"/>
    </source>
</evidence>
<comment type="caution">
    <text evidence="10">The sequence shown here is derived from an EMBL/GenBank/DDBJ whole genome shotgun (WGS) entry which is preliminary data.</text>
</comment>
<evidence type="ECO:0000256" key="9">
    <source>
        <dbReference type="SAM" id="MobiDB-lite"/>
    </source>
</evidence>
<keyword evidence="4 8" id="KW-0805">Transcription regulation</keyword>
<reference evidence="10 11" key="1">
    <citation type="submission" date="2024-06" db="EMBL/GenBank/DDBJ databases">
        <title>Complete genome of Phlyctema vagabunda strain 19-DSS-EL-015.</title>
        <authorList>
            <person name="Fiorenzani C."/>
        </authorList>
    </citation>
    <scope>NUCLEOTIDE SEQUENCE [LARGE SCALE GENOMIC DNA]</scope>
    <source>
        <strain evidence="10 11">19-DSS-EL-015</strain>
    </source>
</reference>
<comment type="subunit">
    <text evidence="8">Component of the Mediator complex.</text>
</comment>
<dbReference type="InterPro" id="IPR038089">
    <property type="entry name" value="Med31_sf"/>
</dbReference>